<accession>A0A1H7UQK6</accession>
<dbReference type="InterPro" id="IPR032711">
    <property type="entry name" value="SoxY"/>
</dbReference>
<evidence type="ECO:0000313" key="3">
    <source>
        <dbReference type="Proteomes" id="UP000199664"/>
    </source>
</evidence>
<gene>
    <name evidence="2" type="ORF">SAMN04515666_106379</name>
</gene>
<dbReference type="STRING" id="1036779.SAMN04515666_106379"/>
<dbReference type="OrthoDB" id="9804570at2"/>
<sequence>MSSPISPACARPEPALSRREVMAAGVAGLALAAVPASTQAAAPPALAELIARITEGAVPERGRITFDIPQLVENGNSVDVAIQVESPMTQADHVRWIHVIAEKNPFPDVARFNLTPRSGRADIRATLRLATSQKVVAIASLSGGGYVMADADIVVTLSACIDGG</sequence>
<evidence type="ECO:0000313" key="2">
    <source>
        <dbReference type="EMBL" id="SEL99251.1"/>
    </source>
</evidence>
<dbReference type="InterPro" id="IPR016568">
    <property type="entry name" value="Sulphur_oxidation_SoxY"/>
</dbReference>
<feature type="domain" description="Ig-like SoxY" evidence="1">
    <location>
        <begin position="58"/>
        <end position="160"/>
    </location>
</feature>
<name>A0A1H7UQK6_9HYPH</name>
<dbReference type="EMBL" id="FOAN01000006">
    <property type="protein sequence ID" value="SEL99251.1"/>
    <property type="molecule type" value="Genomic_DNA"/>
</dbReference>
<reference evidence="3" key="1">
    <citation type="submission" date="2016-10" db="EMBL/GenBank/DDBJ databases">
        <authorList>
            <person name="Varghese N."/>
            <person name="Submissions S."/>
        </authorList>
    </citation>
    <scope>NUCLEOTIDE SEQUENCE [LARGE SCALE GENOMIC DNA]</scope>
    <source>
        <strain evidence="3">LMG 26383,CCUG 61248,R- 45681</strain>
    </source>
</reference>
<dbReference type="InterPro" id="IPR038162">
    <property type="entry name" value="SoxY_sf"/>
</dbReference>
<dbReference type="Proteomes" id="UP000199664">
    <property type="component" value="Unassembled WGS sequence"/>
</dbReference>
<dbReference type="PIRSF" id="PIRSF010312">
    <property type="entry name" value="Sulphur_oxidation_SoxY"/>
    <property type="match status" value="1"/>
</dbReference>
<dbReference type="Pfam" id="PF13501">
    <property type="entry name" value="SoxY"/>
    <property type="match status" value="1"/>
</dbReference>
<evidence type="ECO:0000259" key="1">
    <source>
        <dbReference type="Pfam" id="PF13501"/>
    </source>
</evidence>
<dbReference type="RefSeq" id="WP_091837996.1">
    <property type="nucleotide sequence ID" value="NZ_FOAN01000006.1"/>
</dbReference>
<proteinExistence type="predicted"/>
<dbReference type="PROSITE" id="PS51318">
    <property type="entry name" value="TAT"/>
    <property type="match status" value="1"/>
</dbReference>
<keyword evidence="3" id="KW-1185">Reference proteome</keyword>
<dbReference type="InterPro" id="IPR006311">
    <property type="entry name" value="TAT_signal"/>
</dbReference>
<dbReference type="AlphaFoldDB" id="A0A1H7UQK6"/>
<dbReference type="Gene3D" id="2.60.40.2470">
    <property type="entry name" value="SoxY domain"/>
    <property type="match status" value="1"/>
</dbReference>
<protein>
    <submittedName>
        <fullName evidence="2">Sulfur-oxidizing protein SoxY</fullName>
    </submittedName>
</protein>
<organism evidence="2 3">
    <name type="scientific">Bosea lupini</name>
    <dbReference type="NCBI Taxonomy" id="1036779"/>
    <lineage>
        <taxon>Bacteria</taxon>
        <taxon>Pseudomonadati</taxon>
        <taxon>Pseudomonadota</taxon>
        <taxon>Alphaproteobacteria</taxon>
        <taxon>Hyphomicrobiales</taxon>
        <taxon>Boseaceae</taxon>
        <taxon>Bosea</taxon>
    </lineage>
</organism>